<dbReference type="InterPro" id="IPR003280">
    <property type="entry name" value="2pore_dom_K_chnl"/>
</dbReference>
<feature type="transmembrane region" description="Helical" evidence="8">
    <location>
        <begin position="26"/>
        <end position="42"/>
    </location>
</feature>
<evidence type="ECO:0000256" key="3">
    <source>
        <dbReference type="ARBA" id="ARBA00022692"/>
    </source>
</evidence>
<evidence type="ECO:0000256" key="5">
    <source>
        <dbReference type="ARBA" id="ARBA00023065"/>
    </source>
</evidence>
<evidence type="ECO:0000259" key="9">
    <source>
        <dbReference type="Pfam" id="PF07885"/>
    </source>
</evidence>
<dbReference type="Pfam" id="PF07885">
    <property type="entry name" value="Ion_trans_2"/>
    <property type="match status" value="1"/>
</dbReference>
<organism evidence="10 11">
    <name type="scientific">Afipia felis</name>
    <name type="common">Cat scratch disease bacillus</name>
    <dbReference type="NCBI Taxonomy" id="1035"/>
    <lineage>
        <taxon>Bacteria</taxon>
        <taxon>Pseudomonadati</taxon>
        <taxon>Pseudomonadota</taxon>
        <taxon>Alphaproteobacteria</taxon>
        <taxon>Hyphomicrobiales</taxon>
        <taxon>Nitrobacteraceae</taxon>
        <taxon>Afipia</taxon>
    </lineage>
</organism>
<comment type="caution">
    <text evidence="10">The sequence shown here is derived from an EMBL/GenBank/DDBJ whole genome shotgun (WGS) entry which is preliminary data.</text>
</comment>
<dbReference type="OrthoDB" id="9799090at2"/>
<gene>
    <name evidence="10" type="ORF">BN961_00992</name>
</gene>
<name>A0A090MJA8_AFIFE</name>
<evidence type="ECO:0000256" key="2">
    <source>
        <dbReference type="ARBA" id="ARBA00022448"/>
    </source>
</evidence>
<keyword evidence="5" id="KW-0406">Ion transport</keyword>
<dbReference type="AlphaFoldDB" id="A0A090MJA8"/>
<evidence type="ECO:0000256" key="8">
    <source>
        <dbReference type="SAM" id="Phobius"/>
    </source>
</evidence>
<dbReference type="EMBL" id="CCAZ020000001">
    <property type="protein sequence ID" value="CEG07595.1"/>
    <property type="molecule type" value="Genomic_DNA"/>
</dbReference>
<evidence type="ECO:0000313" key="11">
    <source>
        <dbReference type="Proteomes" id="UP000035762"/>
    </source>
</evidence>
<protein>
    <submittedName>
        <fullName evidence="10">Ion channel</fullName>
    </submittedName>
</protein>
<keyword evidence="2" id="KW-0813">Transport</keyword>
<sequence>MKLLIMGLVLLFLGFRRGLRDPEFRAIMFLLIVATLIGTLVFRSVEGWSWLDAAYFSVVSLTTVGDANLAPSAAVTKIFAMAFSLVGIGLMLAFISRLTSFRDEASTEID</sequence>
<dbReference type="PANTHER" id="PTHR11003:SF291">
    <property type="entry name" value="IP11374P"/>
    <property type="match status" value="1"/>
</dbReference>
<feature type="domain" description="Potassium channel" evidence="9">
    <location>
        <begin position="31"/>
        <end position="101"/>
    </location>
</feature>
<keyword evidence="4 8" id="KW-1133">Transmembrane helix</keyword>
<dbReference type="Gene3D" id="1.10.287.70">
    <property type="match status" value="1"/>
</dbReference>
<evidence type="ECO:0000256" key="7">
    <source>
        <dbReference type="ARBA" id="ARBA00023303"/>
    </source>
</evidence>
<dbReference type="SUPFAM" id="SSF81324">
    <property type="entry name" value="Voltage-gated potassium channels"/>
    <property type="match status" value="1"/>
</dbReference>
<keyword evidence="7" id="KW-0407">Ion channel</keyword>
<dbReference type="PANTHER" id="PTHR11003">
    <property type="entry name" value="POTASSIUM CHANNEL, SUBFAMILY K"/>
    <property type="match status" value="1"/>
</dbReference>
<accession>A0A090MJA8</accession>
<evidence type="ECO:0000313" key="10">
    <source>
        <dbReference type="EMBL" id="CEG07595.1"/>
    </source>
</evidence>
<dbReference type="InterPro" id="IPR013099">
    <property type="entry name" value="K_chnl_dom"/>
</dbReference>
<evidence type="ECO:0000256" key="4">
    <source>
        <dbReference type="ARBA" id="ARBA00022989"/>
    </source>
</evidence>
<keyword evidence="6 8" id="KW-0472">Membrane</keyword>
<evidence type="ECO:0000256" key="6">
    <source>
        <dbReference type="ARBA" id="ARBA00023136"/>
    </source>
</evidence>
<evidence type="ECO:0000256" key="1">
    <source>
        <dbReference type="ARBA" id="ARBA00004141"/>
    </source>
</evidence>
<comment type="subcellular location">
    <subcellularLocation>
        <location evidence="1">Membrane</location>
        <topology evidence="1">Multi-pass membrane protein</topology>
    </subcellularLocation>
</comment>
<dbReference type="Proteomes" id="UP000035762">
    <property type="component" value="Unassembled WGS sequence"/>
</dbReference>
<dbReference type="GO" id="GO:0030322">
    <property type="term" value="P:stabilization of membrane potential"/>
    <property type="evidence" value="ECO:0007669"/>
    <property type="project" value="TreeGrafter"/>
</dbReference>
<dbReference type="GO" id="GO:0005886">
    <property type="term" value="C:plasma membrane"/>
    <property type="evidence" value="ECO:0007669"/>
    <property type="project" value="TreeGrafter"/>
</dbReference>
<dbReference type="STRING" id="1035.BN961_00992"/>
<dbReference type="RefSeq" id="WP_048755823.1">
    <property type="nucleotide sequence ID" value="NZ_CCAZ020000001.1"/>
</dbReference>
<feature type="transmembrane region" description="Helical" evidence="8">
    <location>
        <begin position="78"/>
        <end position="95"/>
    </location>
</feature>
<dbReference type="GO" id="GO:0015271">
    <property type="term" value="F:outward rectifier potassium channel activity"/>
    <property type="evidence" value="ECO:0007669"/>
    <property type="project" value="TreeGrafter"/>
</dbReference>
<keyword evidence="3 8" id="KW-0812">Transmembrane</keyword>
<reference evidence="10 11" key="1">
    <citation type="journal article" date="2014" name="Genome Announc.">
        <title>Genome Sequence of Afipia felis Strain 76713, Isolated in Hospital Water Using an Amoeba Co-Culture Procedure.</title>
        <authorList>
            <person name="Benamar S."/>
            <person name="La Scola B."/>
            <person name="Croce O."/>
        </authorList>
    </citation>
    <scope>NUCLEOTIDE SEQUENCE [LARGE SCALE GENOMIC DNA]</scope>
    <source>
        <strain evidence="10 11">76713</strain>
    </source>
</reference>
<dbReference type="GO" id="GO:0022841">
    <property type="term" value="F:potassium ion leak channel activity"/>
    <property type="evidence" value="ECO:0007669"/>
    <property type="project" value="TreeGrafter"/>
</dbReference>
<keyword evidence="11" id="KW-1185">Reference proteome</keyword>
<proteinExistence type="predicted"/>